<dbReference type="AlphaFoldDB" id="A0A0W8FSB4"/>
<keyword evidence="5" id="KW-0949">S-adenosyl-L-methionine</keyword>
<keyword evidence="3 6" id="KW-0489">Methyltransferase</keyword>
<dbReference type="GO" id="GO:0008276">
    <property type="term" value="F:protein methyltransferase activity"/>
    <property type="evidence" value="ECO:0007669"/>
    <property type="project" value="InterPro"/>
</dbReference>
<evidence type="ECO:0000313" key="6">
    <source>
        <dbReference type="EMBL" id="KUG23614.1"/>
    </source>
</evidence>
<organism evidence="6">
    <name type="scientific">hydrocarbon metagenome</name>
    <dbReference type="NCBI Taxonomy" id="938273"/>
    <lineage>
        <taxon>unclassified sequences</taxon>
        <taxon>metagenomes</taxon>
        <taxon>ecological metagenomes</taxon>
    </lineage>
</organism>
<dbReference type="SUPFAM" id="SSF53335">
    <property type="entry name" value="S-adenosyl-L-methionine-dependent methyltransferases"/>
    <property type="match status" value="1"/>
</dbReference>
<evidence type="ECO:0000256" key="4">
    <source>
        <dbReference type="ARBA" id="ARBA00022679"/>
    </source>
</evidence>
<dbReference type="GO" id="GO:0005840">
    <property type="term" value="C:ribosome"/>
    <property type="evidence" value="ECO:0007669"/>
    <property type="project" value="UniProtKB-KW"/>
</dbReference>
<evidence type="ECO:0000256" key="3">
    <source>
        <dbReference type="ARBA" id="ARBA00022603"/>
    </source>
</evidence>
<dbReference type="InterPro" id="IPR029063">
    <property type="entry name" value="SAM-dependent_MTases_sf"/>
</dbReference>
<sequence length="311" mass="34977">MSEKEPEKWIKVEISASPELMDALGNFLTETGAQGVFQESLTPETPGDFPEPIIEEILKAYFPQDSRIEKRLAALEKYIDSLHEIFPESEKPSFTIENISDPDWGEQWKKYFKPIRVSNNIIVKPTWERYTPSSRDIVIEIDPGMAFGTGQHASTRMCIEAIENVMMKDRSIREWKVLDVGCGTGILGITAAKIGAEDVICVDIDKKAVEIAAENAAINNVSLRILNKNVAAIDKPRNLIIANLTAKLLLTLRPNLIQLLLPEGYMIISGIIEQDVRNIEEQFIADTLTIYQLITEKEWVCYILQKKAASA</sequence>
<name>A0A0W8FSB4_9ZZZZ</name>
<dbReference type="Gene3D" id="3.40.50.150">
    <property type="entry name" value="Vaccinia Virus protein VP39"/>
    <property type="match status" value="1"/>
</dbReference>
<keyword evidence="4 6" id="KW-0808">Transferase</keyword>
<evidence type="ECO:0000256" key="2">
    <source>
        <dbReference type="ARBA" id="ARBA00022490"/>
    </source>
</evidence>
<dbReference type="GO" id="GO:0032259">
    <property type="term" value="P:methylation"/>
    <property type="evidence" value="ECO:0007669"/>
    <property type="project" value="UniProtKB-KW"/>
</dbReference>
<dbReference type="PANTHER" id="PTHR43648">
    <property type="entry name" value="ELECTRON TRANSFER FLAVOPROTEIN BETA SUBUNIT LYSINE METHYLTRANSFERASE"/>
    <property type="match status" value="1"/>
</dbReference>
<proteinExistence type="inferred from homology"/>
<dbReference type="EMBL" id="LNQE01000896">
    <property type="protein sequence ID" value="KUG23614.1"/>
    <property type="molecule type" value="Genomic_DNA"/>
</dbReference>
<comment type="caution">
    <text evidence="6">The sequence shown here is derived from an EMBL/GenBank/DDBJ whole genome shotgun (WGS) entry which is preliminary data.</text>
</comment>
<dbReference type="PIRSF" id="PIRSF000401">
    <property type="entry name" value="RPL11_MTase"/>
    <property type="match status" value="1"/>
</dbReference>
<keyword evidence="6" id="KW-0689">Ribosomal protein</keyword>
<dbReference type="HAMAP" id="MF_00735">
    <property type="entry name" value="Methyltr_PrmA"/>
    <property type="match status" value="1"/>
</dbReference>
<evidence type="ECO:0000256" key="1">
    <source>
        <dbReference type="ARBA" id="ARBA00009741"/>
    </source>
</evidence>
<keyword evidence="2" id="KW-0963">Cytoplasm</keyword>
<protein>
    <submittedName>
        <fullName evidence="6">Ribosomal protein l11 methyltransferase</fullName>
    </submittedName>
</protein>
<dbReference type="PANTHER" id="PTHR43648:SF1">
    <property type="entry name" value="ELECTRON TRANSFER FLAVOPROTEIN BETA SUBUNIT LYSINE METHYLTRANSFERASE"/>
    <property type="match status" value="1"/>
</dbReference>
<evidence type="ECO:0000256" key="5">
    <source>
        <dbReference type="ARBA" id="ARBA00022691"/>
    </source>
</evidence>
<reference evidence="6" key="1">
    <citation type="journal article" date="2015" name="Proc. Natl. Acad. Sci. U.S.A.">
        <title>Networks of energetic and metabolic interactions define dynamics in microbial communities.</title>
        <authorList>
            <person name="Embree M."/>
            <person name="Liu J.K."/>
            <person name="Al-Bassam M.M."/>
            <person name="Zengler K."/>
        </authorList>
    </citation>
    <scope>NUCLEOTIDE SEQUENCE</scope>
</reference>
<accession>A0A0W8FSB4</accession>
<dbReference type="Pfam" id="PF06325">
    <property type="entry name" value="PrmA"/>
    <property type="match status" value="1"/>
</dbReference>
<comment type="similarity">
    <text evidence="1">Belongs to the methyltransferase superfamily. PrmA family.</text>
</comment>
<gene>
    <name evidence="6" type="ORF">ASZ90_006600</name>
</gene>
<dbReference type="InterPro" id="IPR050078">
    <property type="entry name" value="Ribosomal_L11_MeTrfase_PrmA"/>
</dbReference>
<dbReference type="NCBIfam" id="TIGR00406">
    <property type="entry name" value="prmA"/>
    <property type="match status" value="1"/>
</dbReference>
<dbReference type="InterPro" id="IPR004498">
    <property type="entry name" value="Ribosomal_PrmA_MeTrfase"/>
</dbReference>
<dbReference type="CDD" id="cd02440">
    <property type="entry name" value="AdoMet_MTases"/>
    <property type="match status" value="1"/>
</dbReference>
<keyword evidence="6" id="KW-0687">Ribonucleoprotein</keyword>